<dbReference type="InterPro" id="IPR016024">
    <property type="entry name" value="ARM-type_fold"/>
</dbReference>
<gene>
    <name evidence="1" type="ORF">BLNAU_14919</name>
</gene>
<dbReference type="EMBL" id="JARBJD010000142">
    <property type="protein sequence ID" value="KAK2950117.1"/>
    <property type="molecule type" value="Genomic_DNA"/>
</dbReference>
<evidence type="ECO:0000313" key="1">
    <source>
        <dbReference type="EMBL" id="KAK2950117.1"/>
    </source>
</evidence>
<organism evidence="1 2">
    <name type="scientific">Blattamonas nauphoetae</name>
    <dbReference type="NCBI Taxonomy" id="2049346"/>
    <lineage>
        <taxon>Eukaryota</taxon>
        <taxon>Metamonada</taxon>
        <taxon>Preaxostyla</taxon>
        <taxon>Oxymonadida</taxon>
        <taxon>Blattamonas</taxon>
    </lineage>
</organism>
<evidence type="ECO:0000313" key="2">
    <source>
        <dbReference type="Proteomes" id="UP001281761"/>
    </source>
</evidence>
<protein>
    <submittedName>
        <fullName evidence="1">Uncharacterized protein</fullName>
    </submittedName>
</protein>
<sequence>MSRSCPRDLKTLPRNYVSLMLEEFFDPVLALIVRHRERNEKGVEKAIVQCLVTMVQSSGSSCRNFISAKMKSILETMEQNQNQADEIVISELEVMTAMTLRIEQLVQPYQPHLLPIHTRLAQNKNVEVIKAHLQFLYVLGCHANPARPEFFTRMTPFLKTCLDPLCPIEVQSSALEVVPMYAMLYLVRFAPYLPHFVPLIGTLFSFHQSQFSQTYAVSTGEILLSALNAISDIAISPPFIRSEYIDVALSMIQKSLRLEIPSSSSAEQGKVLVSIYDAALNLGRTLIEAAGRIREEESRDIVKAKLEMDFIQKLGETLSAMSAQILYRCADADMAVHPLSKAVARFVGEDFTQSLITFLQLALDRFPLSAEALNLKGEENELSRLLRTLQPEIGQPWAGRVTALLTRQ</sequence>
<accession>A0ABQ9XFK2</accession>
<proteinExistence type="predicted"/>
<dbReference type="InterPro" id="IPR011989">
    <property type="entry name" value="ARM-like"/>
</dbReference>
<name>A0ABQ9XFK2_9EUKA</name>
<dbReference type="Proteomes" id="UP001281761">
    <property type="component" value="Unassembled WGS sequence"/>
</dbReference>
<reference evidence="1 2" key="1">
    <citation type="journal article" date="2022" name="bioRxiv">
        <title>Genomics of Preaxostyla Flagellates Illuminates Evolutionary Transitions and the Path Towards Mitochondrial Loss.</title>
        <authorList>
            <person name="Novak L.V.F."/>
            <person name="Treitli S.C."/>
            <person name="Pyrih J."/>
            <person name="Halakuc P."/>
            <person name="Pipaliya S.V."/>
            <person name="Vacek V."/>
            <person name="Brzon O."/>
            <person name="Soukal P."/>
            <person name="Eme L."/>
            <person name="Dacks J.B."/>
            <person name="Karnkowska A."/>
            <person name="Elias M."/>
            <person name="Hampl V."/>
        </authorList>
    </citation>
    <scope>NUCLEOTIDE SEQUENCE [LARGE SCALE GENOMIC DNA]</scope>
    <source>
        <strain evidence="1">NAU3</strain>
        <tissue evidence="1">Gut</tissue>
    </source>
</reference>
<comment type="caution">
    <text evidence="1">The sequence shown here is derived from an EMBL/GenBank/DDBJ whole genome shotgun (WGS) entry which is preliminary data.</text>
</comment>
<keyword evidence="2" id="KW-1185">Reference proteome</keyword>
<dbReference type="Gene3D" id="1.25.10.10">
    <property type="entry name" value="Leucine-rich Repeat Variant"/>
    <property type="match status" value="1"/>
</dbReference>
<dbReference type="SUPFAM" id="SSF48371">
    <property type="entry name" value="ARM repeat"/>
    <property type="match status" value="1"/>
</dbReference>